<evidence type="ECO:0000256" key="4">
    <source>
        <dbReference type="SAM" id="MobiDB-lite"/>
    </source>
</evidence>
<dbReference type="RefSeq" id="WP_377571948.1">
    <property type="nucleotide sequence ID" value="NZ_JBHTMP010000024.1"/>
</dbReference>
<feature type="domain" description="3-hydroxyacyl-CoA dehydrogenase C-terminal" evidence="5">
    <location>
        <begin position="189"/>
        <end position="285"/>
    </location>
</feature>
<accession>A0ABW3YGE2</accession>
<dbReference type="Proteomes" id="UP001597260">
    <property type="component" value="Unassembled WGS sequence"/>
</dbReference>
<sequence length="304" mass="31961">MSGTVGVVGAGTMGLGIAQCLAEGGYDVVVVDPAAGSAAGVAALLARLRTELRQAQLLTPHRVGEPVARVIERISWTDRAAGLDRAGYVIECVPERIPLKERIFAELDAVCSPSAVLASVTSAIPIDRLAASTRRPDLVIGTHFMNPAPLRDSVEVVRAPRTSADTLQRTLDLLASIDKTGIVVTDGPGFVINRVLMLTVNEAAEVVGQGNADAATVDRLFRDCLGHSTGPLRTADLIGLDTVVDTLLVLLECTGDPRFRPGRTLLELVRSGRCGRKTGRGFHQYPRPVNGLAAPTGGMSTTDG</sequence>
<dbReference type="SUPFAM" id="SSF51735">
    <property type="entry name" value="NAD(P)-binding Rossmann-fold domains"/>
    <property type="match status" value="1"/>
</dbReference>
<proteinExistence type="inferred from homology"/>
<dbReference type="InterPro" id="IPR013328">
    <property type="entry name" value="6PGD_dom2"/>
</dbReference>
<dbReference type="EC" id="1.1.1.35" evidence="7"/>
<dbReference type="PIRSF" id="PIRSF000105">
    <property type="entry name" value="HCDH"/>
    <property type="match status" value="1"/>
</dbReference>
<dbReference type="InterPro" id="IPR022694">
    <property type="entry name" value="3-OHacyl-CoA_DH"/>
</dbReference>
<dbReference type="PANTHER" id="PTHR48075">
    <property type="entry name" value="3-HYDROXYACYL-COA DEHYDROGENASE FAMILY PROTEIN"/>
    <property type="match status" value="1"/>
</dbReference>
<comment type="similarity">
    <text evidence="2">Belongs to the 3-hydroxyacyl-CoA dehydrogenase family.</text>
</comment>
<evidence type="ECO:0000256" key="2">
    <source>
        <dbReference type="ARBA" id="ARBA00009463"/>
    </source>
</evidence>
<evidence type="ECO:0000259" key="5">
    <source>
        <dbReference type="Pfam" id="PF00725"/>
    </source>
</evidence>
<reference evidence="8" key="1">
    <citation type="journal article" date="2019" name="Int. J. Syst. Evol. Microbiol.">
        <title>The Global Catalogue of Microorganisms (GCM) 10K type strain sequencing project: providing services to taxonomists for standard genome sequencing and annotation.</title>
        <authorList>
            <consortium name="The Broad Institute Genomics Platform"/>
            <consortium name="The Broad Institute Genome Sequencing Center for Infectious Disease"/>
            <person name="Wu L."/>
            <person name="Ma J."/>
        </authorList>
    </citation>
    <scope>NUCLEOTIDE SEQUENCE [LARGE SCALE GENOMIC DNA]</scope>
    <source>
        <strain evidence="8">JCM 31037</strain>
    </source>
</reference>
<dbReference type="GO" id="GO:0003857">
    <property type="term" value="F:(3S)-3-hydroxyacyl-CoA dehydrogenase (NAD+) activity"/>
    <property type="evidence" value="ECO:0007669"/>
    <property type="project" value="UniProtKB-EC"/>
</dbReference>
<dbReference type="InterPro" id="IPR006108">
    <property type="entry name" value="3HC_DH_C"/>
</dbReference>
<comment type="pathway">
    <text evidence="1">Lipid metabolism; butanoate metabolism.</text>
</comment>
<dbReference type="Pfam" id="PF00725">
    <property type="entry name" value="3HCDH"/>
    <property type="match status" value="1"/>
</dbReference>
<keyword evidence="8" id="KW-1185">Reference proteome</keyword>
<dbReference type="Gene3D" id="1.10.1040.10">
    <property type="entry name" value="N-(1-d-carboxylethyl)-l-norvaline Dehydrogenase, domain 2"/>
    <property type="match status" value="1"/>
</dbReference>
<gene>
    <name evidence="7" type="ORF">ACFQ4H_17010</name>
</gene>
<organism evidence="7 8">
    <name type="scientific">Micromonospora sonneratiae</name>
    <dbReference type="NCBI Taxonomy" id="1184706"/>
    <lineage>
        <taxon>Bacteria</taxon>
        <taxon>Bacillati</taxon>
        <taxon>Actinomycetota</taxon>
        <taxon>Actinomycetes</taxon>
        <taxon>Micromonosporales</taxon>
        <taxon>Micromonosporaceae</taxon>
        <taxon>Micromonospora</taxon>
    </lineage>
</organism>
<protein>
    <submittedName>
        <fullName evidence="7">3-hydroxyacyl-CoA dehydrogenase family protein</fullName>
        <ecNumber evidence="7">1.1.1.35</ecNumber>
    </submittedName>
</protein>
<keyword evidence="3 7" id="KW-0560">Oxidoreductase</keyword>
<dbReference type="SUPFAM" id="SSF48179">
    <property type="entry name" value="6-phosphogluconate dehydrogenase C-terminal domain-like"/>
    <property type="match status" value="1"/>
</dbReference>
<dbReference type="InterPro" id="IPR008927">
    <property type="entry name" value="6-PGluconate_DH-like_C_sf"/>
</dbReference>
<evidence type="ECO:0000256" key="3">
    <source>
        <dbReference type="ARBA" id="ARBA00023002"/>
    </source>
</evidence>
<evidence type="ECO:0000256" key="1">
    <source>
        <dbReference type="ARBA" id="ARBA00005086"/>
    </source>
</evidence>
<dbReference type="InterPro" id="IPR036291">
    <property type="entry name" value="NAD(P)-bd_dom_sf"/>
</dbReference>
<dbReference type="Pfam" id="PF02737">
    <property type="entry name" value="3HCDH_N"/>
    <property type="match status" value="1"/>
</dbReference>
<evidence type="ECO:0000259" key="6">
    <source>
        <dbReference type="Pfam" id="PF02737"/>
    </source>
</evidence>
<name>A0ABW3YGE2_9ACTN</name>
<evidence type="ECO:0000313" key="8">
    <source>
        <dbReference type="Proteomes" id="UP001597260"/>
    </source>
</evidence>
<dbReference type="Gene3D" id="3.40.50.720">
    <property type="entry name" value="NAD(P)-binding Rossmann-like Domain"/>
    <property type="match status" value="1"/>
</dbReference>
<comment type="caution">
    <text evidence="7">The sequence shown here is derived from an EMBL/GenBank/DDBJ whole genome shotgun (WGS) entry which is preliminary data.</text>
</comment>
<dbReference type="PANTHER" id="PTHR48075:SF5">
    <property type="entry name" value="3-HYDROXYBUTYRYL-COA DEHYDROGENASE"/>
    <property type="match status" value="1"/>
</dbReference>
<feature type="region of interest" description="Disordered" evidence="4">
    <location>
        <begin position="285"/>
        <end position="304"/>
    </location>
</feature>
<evidence type="ECO:0000313" key="7">
    <source>
        <dbReference type="EMBL" id="MFD1322798.1"/>
    </source>
</evidence>
<feature type="domain" description="3-hydroxyacyl-CoA dehydrogenase NAD binding" evidence="6">
    <location>
        <begin position="4"/>
        <end position="186"/>
    </location>
</feature>
<dbReference type="EMBL" id="JBHTMP010000024">
    <property type="protein sequence ID" value="MFD1322798.1"/>
    <property type="molecule type" value="Genomic_DNA"/>
</dbReference>
<dbReference type="InterPro" id="IPR006176">
    <property type="entry name" value="3-OHacyl-CoA_DH_NAD-bd"/>
</dbReference>